<proteinExistence type="predicted"/>
<organism evidence="2 3">
    <name type="scientific">Nocardiopsis ansamitocini</name>
    <dbReference type="NCBI Taxonomy" id="1670832"/>
    <lineage>
        <taxon>Bacteria</taxon>
        <taxon>Bacillati</taxon>
        <taxon>Actinomycetota</taxon>
        <taxon>Actinomycetes</taxon>
        <taxon>Streptosporangiales</taxon>
        <taxon>Nocardiopsidaceae</taxon>
        <taxon>Nocardiopsis</taxon>
    </lineage>
</organism>
<protein>
    <submittedName>
        <fullName evidence="2">Uncharacterized protein</fullName>
    </submittedName>
</protein>
<reference evidence="2" key="1">
    <citation type="submission" date="2023-02" db="EMBL/GenBank/DDBJ databases">
        <title>Nocardiopsis ansamitocini NBRC 112285.</title>
        <authorList>
            <person name="Ichikawa N."/>
            <person name="Sato H."/>
            <person name="Tonouchi N."/>
        </authorList>
    </citation>
    <scope>NUCLEOTIDE SEQUENCE</scope>
    <source>
        <strain evidence="2">NBRC 112285</strain>
    </source>
</reference>
<name>A0A9W6PAC6_9ACTN</name>
<accession>A0A9W6PAC6</accession>
<gene>
    <name evidence="2" type="ORF">Nans01_42830</name>
</gene>
<dbReference type="Proteomes" id="UP001165092">
    <property type="component" value="Unassembled WGS sequence"/>
</dbReference>
<evidence type="ECO:0000313" key="2">
    <source>
        <dbReference type="EMBL" id="GLU49932.1"/>
    </source>
</evidence>
<sequence>MELFPEAELPRTTISTVAAEPVRTGEPYRPAAGERGLFVRNGSGPSGAGRAVSVTGFPA</sequence>
<dbReference type="EMBL" id="BSQG01000010">
    <property type="protein sequence ID" value="GLU49932.1"/>
    <property type="molecule type" value="Genomic_DNA"/>
</dbReference>
<evidence type="ECO:0000313" key="3">
    <source>
        <dbReference type="Proteomes" id="UP001165092"/>
    </source>
</evidence>
<comment type="caution">
    <text evidence="2">The sequence shown here is derived from an EMBL/GenBank/DDBJ whole genome shotgun (WGS) entry which is preliminary data.</text>
</comment>
<dbReference type="AlphaFoldDB" id="A0A9W6PAC6"/>
<evidence type="ECO:0000256" key="1">
    <source>
        <dbReference type="SAM" id="MobiDB-lite"/>
    </source>
</evidence>
<keyword evidence="3" id="KW-1185">Reference proteome</keyword>
<feature type="region of interest" description="Disordered" evidence="1">
    <location>
        <begin position="35"/>
        <end position="59"/>
    </location>
</feature>